<name>A0A7R9Z1A8_9CHLO</name>
<sequence>MGLNLNIRRIIFTSMHKFDGTCTRRLTAPEVRQIAGRAGRFRSAHPEGHVLCLHAADVPLLHDAMATHVPVMRVATLMPRPEDLASFALARPEMRYDDSLKRFARHAVVSEHYRLGDMDAMFQLATMLQNVAGWLTPEELYTFCSSPTDPTDPPCAAALIRFASAYAHDGDVPGELAVGRSPVLLPETESELKALEAAHRVCDL</sequence>
<reference evidence="6" key="1">
    <citation type="submission" date="2021-01" db="EMBL/GenBank/DDBJ databases">
        <authorList>
            <person name="Corre E."/>
            <person name="Pelletier E."/>
            <person name="Niang G."/>
            <person name="Scheremetjew M."/>
            <person name="Finn R."/>
            <person name="Kale V."/>
            <person name="Holt S."/>
            <person name="Cochrane G."/>
            <person name="Meng A."/>
            <person name="Brown T."/>
            <person name="Cohen L."/>
        </authorList>
    </citation>
    <scope>NUCLEOTIDE SEQUENCE</scope>
    <source>
        <strain evidence="6">CCMP219</strain>
    </source>
</reference>
<dbReference type="Gene3D" id="1.20.272.40">
    <property type="match status" value="1"/>
</dbReference>
<evidence type="ECO:0000256" key="3">
    <source>
        <dbReference type="ARBA" id="ARBA00022806"/>
    </source>
</evidence>
<organism evidence="6">
    <name type="scientific">Chlamydomonas euryale</name>
    <dbReference type="NCBI Taxonomy" id="1486919"/>
    <lineage>
        <taxon>Eukaryota</taxon>
        <taxon>Viridiplantae</taxon>
        <taxon>Chlorophyta</taxon>
        <taxon>core chlorophytes</taxon>
        <taxon>Chlorophyceae</taxon>
        <taxon>CS clade</taxon>
        <taxon>Chlamydomonadales</taxon>
        <taxon>Chlamydomonadaceae</taxon>
        <taxon>Chlamydomonas</taxon>
    </lineage>
</organism>
<evidence type="ECO:0000256" key="4">
    <source>
        <dbReference type="ARBA" id="ARBA00022840"/>
    </source>
</evidence>
<dbReference type="InterPro" id="IPR041082">
    <property type="entry name" value="Suv3_C_1"/>
</dbReference>
<gene>
    <name evidence="6" type="ORF">CEUR00632_LOCUS15040</name>
</gene>
<keyword evidence="3" id="KW-0347">Helicase</keyword>
<dbReference type="GO" id="GO:0004386">
    <property type="term" value="F:helicase activity"/>
    <property type="evidence" value="ECO:0007669"/>
    <property type="project" value="UniProtKB-KW"/>
</dbReference>
<dbReference type="SUPFAM" id="SSF52540">
    <property type="entry name" value="P-loop containing nucleoside triphosphate hydrolases"/>
    <property type="match status" value="1"/>
</dbReference>
<dbReference type="GO" id="GO:0016787">
    <property type="term" value="F:hydrolase activity"/>
    <property type="evidence" value="ECO:0007669"/>
    <property type="project" value="UniProtKB-KW"/>
</dbReference>
<dbReference type="GO" id="GO:0005524">
    <property type="term" value="F:ATP binding"/>
    <property type="evidence" value="ECO:0007669"/>
    <property type="project" value="UniProtKB-KW"/>
</dbReference>
<keyword evidence="2" id="KW-0378">Hydrolase</keyword>
<dbReference type="AlphaFoldDB" id="A0A7R9Z1A8"/>
<dbReference type="Gene3D" id="3.40.50.300">
    <property type="entry name" value="P-loop containing nucleotide triphosphate hydrolases"/>
    <property type="match status" value="1"/>
</dbReference>
<dbReference type="Pfam" id="PF18147">
    <property type="entry name" value="Suv3_C_1"/>
    <property type="match status" value="1"/>
</dbReference>
<keyword evidence="4" id="KW-0067">ATP-binding</keyword>
<evidence type="ECO:0000313" key="6">
    <source>
        <dbReference type="EMBL" id="CAD8299414.1"/>
    </source>
</evidence>
<evidence type="ECO:0000256" key="2">
    <source>
        <dbReference type="ARBA" id="ARBA00022801"/>
    </source>
</evidence>
<dbReference type="PANTHER" id="PTHR12131:SF1">
    <property type="entry name" value="ATP-DEPENDENT RNA HELICASE SUPV3L1, MITOCHONDRIAL-RELATED"/>
    <property type="match status" value="1"/>
</dbReference>
<dbReference type="PANTHER" id="PTHR12131">
    <property type="entry name" value="ATP-DEPENDENT RNA AND DNA HELICASE"/>
    <property type="match status" value="1"/>
</dbReference>
<protein>
    <recommendedName>
        <fullName evidence="5">Suv3 C-terminal domain-containing protein</fullName>
    </recommendedName>
</protein>
<dbReference type="InterPro" id="IPR027417">
    <property type="entry name" value="P-loop_NTPase"/>
</dbReference>
<evidence type="ECO:0000259" key="5">
    <source>
        <dbReference type="Pfam" id="PF18147"/>
    </source>
</evidence>
<dbReference type="InterPro" id="IPR050699">
    <property type="entry name" value="RNA-DNA_Helicase"/>
</dbReference>
<dbReference type="EMBL" id="HBEC01032466">
    <property type="protein sequence ID" value="CAD8299414.1"/>
    <property type="molecule type" value="Transcribed_RNA"/>
</dbReference>
<evidence type="ECO:0000256" key="1">
    <source>
        <dbReference type="ARBA" id="ARBA00022741"/>
    </source>
</evidence>
<feature type="domain" description="Suv3 C-terminal" evidence="5">
    <location>
        <begin position="123"/>
        <end position="167"/>
    </location>
</feature>
<accession>A0A7R9Z1A8</accession>
<proteinExistence type="predicted"/>
<keyword evidence="1" id="KW-0547">Nucleotide-binding</keyword>